<sequence>MQFTVYRINIGREWNLSNIMSINFNKIGF</sequence>
<organism evidence="1">
    <name type="scientific">Rhizophora mucronata</name>
    <name type="common">Asiatic mangrove</name>
    <dbReference type="NCBI Taxonomy" id="61149"/>
    <lineage>
        <taxon>Eukaryota</taxon>
        <taxon>Viridiplantae</taxon>
        <taxon>Streptophyta</taxon>
        <taxon>Embryophyta</taxon>
        <taxon>Tracheophyta</taxon>
        <taxon>Spermatophyta</taxon>
        <taxon>Magnoliopsida</taxon>
        <taxon>eudicotyledons</taxon>
        <taxon>Gunneridae</taxon>
        <taxon>Pentapetalae</taxon>
        <taxon>rosids</taxon>
        <taxon>fabids</taxon>
        <taxon>Malpighiales</taxon>
        <taxon>Rhizophoraceae</taxon>
        <taxon>Rhizophora</taxon>
    </lineage>
</organism>
<protein>
    <submittedName>
        <fullName evidence="1">Uncharacterized protein</fullName>
    </submittedName>
</protein>
<reference evidence="1" key="1">
    <citation type="submission" date="2018-02" db="EMBL/GenBank/DDBJ databases">
        <title>Rhizophora mucronata_Transcriptome.</title>
        <authorList>
            <person name="Meera S.P."/>
            <person name="Sreeshan A."/>
            <person name="Augustine A."/>
        </authorList>
    </citation>
    <scope>NUCLEOTIDE SEQUENCE</scope>
    <source>
        <tissue evidence="1">Leaf</tissue>
    </source>
</reference>
<dbReference type="AlphaFoldDB" id="A0A2P2NS66"/>
<accession>A0A2P2NS66</accession>
<name>A0A2P2NS66_RHIMU</name>
<evidence type="ECO:0000313" key="1">
    <source>
        <dbReference type="EMBL" id="MBX45348.1"/>
    </source>
</evidence>
<dbReference type="EMBL" id="GGEC01064864">
    <property type="protein sequence ID" value="MBX45348.1"/>
    <property type="molecule type" value="Transcribed_RNA"/>
</dbReference>
<proteinExistence type="predicted"/>